<evidence type="ECO:0000313" key="9">
    <source>
        <dbReference type="Proteomes" id="UP001152795"/>
    </source>
</evidence>
<dbReference type="InterPro" id="IPR020472">
    <property type="entry name" value="WD40_PAC1"/>
</dbReference>
<dbReference type="Pfam" id="PF08513">
    <property type="entry name" value="LisH"/>
    <property type="match status" value="1"/>
</dbReference>
<evidence type="ECO:0000256" key="2">
    <source>
        <dbReference type="ARBA" id="ARBA00022574"/>
    </source>
</evidence>
<evidence type="ECO:0000256" key="7">
    <source>
        <dbReference type="ARBA" id="ARBA00025741"/>
    </source>
</evidence>
<dbReference type="FunFam" id="1.20.960.30:FF:000001">
    <property type="entry name" value="F-box-like/WD repeat-containing protein TBL1XR1"/>
    <property type="match status" value="1"/>
</dbReference>
<dbReference type="Pfam" id="PF00400">
    <property type="entry name" value="WD40"/>
    <property type="match status" value="7"/>
</dbReference>
<dbReference type="PROSITE" id="PS50896">
    <property type="entry name" value="LISH"/>
    <property type="match status" value="1"/>
</dbReference>
<dbReference type="SMART" id="SM00320">
    <property type="entry name" value="WD40"/>
    <property type="match status" value="8"/>
</dbReference>
<dbReference type="InterPro" id="IPR019775">
    <property type="entry name" value="WD40_repeat_CS"/>
</dbReference>
<keyword evidence="5" id="KW-0804">Transcription</keyword>
<evidence type="ECO:0000256" key="5">
    <source>
        <dbReference type="ARBA" id="ARBA00023163"/>
    </source>
</evidence>
<reference evidence="8" key="1">
    <citation type="submission" date="2020-04" db="EMBL/GenBank/DDBJ databases">
        <authorList>
            <person name="Alioto T."/>
            <person name="Alioto T."/>
            <person name="Gomez Garrido J."/>
        </authorList>
    </citation>
    <scope>NUCLEOTIDE SEQUENCE</scope>
    <source>
        <strain evidence="8">A484AB</strain>
    </source>
</reference>
<comment type="similarity">
    <text evidence="7">Belongs to the WD repeat EBI family.</text>
</comment>
<dbReference type="PROSITE" id="PS50294">
    <property type="entry name" value="WD_REPEATS_REGION"/>
    <property type="match status" value="4"/>
</dbReference>
<dbReference type="Gene3D" id="2.130.10.10">
    <property type="entry name" value="YVTN repeat-like/Quinoprotein amine dehydrogenase"/>
    <property type="match status" value="1"/>
</dbReference>
<dbReference type="PRINTS" id="PR00320">
    <property type="entry name" value="GPROTEINBRPT"/>
</dbReference>
<dbReference type="PROSITE" id="PS00678">
    <property type="entry name" value="WD_REPEATS_1"/>
    <property type="match status" value="1"/>
</dbReference>
<dbReference type="InterPro" id="IPR001680">
    <property type="entry name" value="WD40_rpt"/>
</dbReference>
<keyword evidence="3" id="KW-0677">Repeat</keyword>
<dbReference type="PANTHER" id="PTHR22846">
    <property type="entry name" value="WD40 REPEAT PROTEIN"/>
    <property type="match status" value="1"/>
</dbReference>
<keyword evidence="6" id="KW-0539">Nucleus</keyword>
<dbReference type="EMBL" id="CACRXK020001449">
    <property type="protein sequence ID" value="CAB3989239.1"/>
    <property type="molecule type" value="Genomic_DNA"/>
</dbReference>
<name>A0A6S7GIC2_PARCT</name>
<dbReference type="AlphaFoldDB" id="A0A6S7GIC2"/>
<dbReference type="CDD" id="cd00200">
    <property type="entry name" value="WD40"/>
    <property type="match status" value="1"/>
</dbReference>
<evidence type="ECO:0000256" key="6">
    <source>
        <dbReference type="ARBA" id="ARBA00023242"/>
    </source>
</evidence>
<dbReference type="SUPFAM" id="SSF50978">
    <property type="entry name" value="WD40 repeat-like"/>
    <property type="match status" value="1"/>
</dbReference>
<dbReference type="InterPro" id="IPR036322">
    <property type="entry name" value="WD40_repeat_dom_sf"/>
</dbReference>
<dbReference type="GO" id="GO:0000118">
    <property type="term" value="C:histone deacetylase complex"/>
    <property type="evidence" value="ECO:0007669"/>
    <property type="project" value="TreeGrafter"/>
</dbReference>
<dbReference type="InterPro" id="IPR006594">
    <property type="entry name" value="LisH"/>
</dbReference>
<dbReference type="InterPro" id="IPR015943">
    <property type="entry name" value="WD40/YVTN_repeat-like_dom_sf"/>
</dbReference>
<dbReference type="InterPro" id="IPR045183">
    <property type="entry name" value="Ebi-like"/>
</dbReference>
<evidence type="ECO:0000256" key="1">
    <source>
        <dbReference type="ARBA" id="ARBA00004123"/>
    </source>
</evidence>
<keyword evidence="4" id="KW-0805">Transcription regulation</keyword>
<dbReference type="GO" id="GO:0006357">
    <property type="term" value="P:regulation of transcription by RNA polymerase II"/>
    <property type="evidence" value="ECO:0007669"/>
    <property type="project" value="TreeGrafter"/>
</dbReference>
<dbReference type="OrthoDB" id="1367865at2759"/>
<dbReference type="GO" id="GO:0003714">
    <property type="term" value="F:transcription corepressor activity"/>
    <property type="evidence" value="ECO:0007669"/>
    <property type="project" value="InterPro"/>
</dbReference>
<dbReference type="FunFam" id="2.130.10.10:FF:000218">
    <property type="entry name" value="WD40 repeat-containing protein HOS15"/>
    <property type="match status" value="1"/>
</dbReference>
<dbReference type="PROSITE" id="PS50082">
    <property type="entry name" value="WD_REPEATS_2"/>
    <property type="match status" value="6"/>
</dbReference>
<dbReference type="PANTHER" id="PTHR22846:SF2">
    <property type="entry name" value="F-BOX-LIKE_WD REPEAT-CONTAINING PROTEIN EBI"/>
    <property type="match status" value="1"/>
</dbReference>
<keyword evidence="2" id="KW-0853">WD repeat</keyword>
<dbReference type="Gene3D" id="1.20.960.30">
    <property type="match status" value="1"/>
</dbReference>
<comment type="subcellular location">
    <subcellularLocation>
        <location evidence="1">Nucleus</location>
    </subcellularLocation>
</comment>
<keyword evidence="9" id="KW-1185">Reference proteome</keyword>
<comment type="caution">
    <text evidence="8">The sequence shown here is derived from an EMBL/GenBank/DDBJ whole genome shotgun (WGS) entry which is preliminary data.</text>
</comment>
<proteinExistence type="inferred from homology"/>
<gene>
    <name evidence="8" type="ORF">PACLA_8A050949</name>
</gene>
<evidence type="ECO:0000313" key="8">
    <source>
        <dbReference type="EMBL" id="CAB3989239.1"/>
    </source>
</evidence>
<dbReference type="Proteomes" id="UP001152795">
    <property type="component" value="Unassembled WGS sequence"/>
</dbReference>
<organism evidence="8 9">
    <name type="scientific">Paramuricea clavata</name>
    <name type="common">Red gorgonian</name>
    <name type="synonym">Violescent sea-whip</name>
    <dbReference type="NCBI Taxonomy" id="317549"/>
    <lineage>
        <taxon>Eukaryota</taxon>
        <taxon>Metazoa</taxon>
        <taxon>Cnidaria</taxon>
        <taxon>Anthozoa</taxon>
        <taxon>Octocorallia</taxon>
        <taxon>Malacalcyonacea</taxon>
        <taxon>Plexauridae</taxon>
        <taxon>Paramuricea</taxon>
    </lineage>
</organism>
<evidence type="ECO:0000256" key="3">
    <source>
        <dbReference type="ARBA" id="ARBA00022737"/>
    </source>
</evidence>
<accession>A0A6S7GIC2</accession>
<protein>
    <submittedName>
        <fullName evidence="8">F-box-like WD repeat-containing TBL1XR1 isoform X1</fullName>
    </submittedName>
</protein>
<evidence type="ECO:0000256" key="4">
    <source>
        <dbReference type="ARBA" id="ARBA00023015"/>
    </source>
</evidence>
<sequence length="556" mass="60986">MLIKGNDNCRSTKERKEILQRALEFYMEKRRKVKLDNNTVDEETLLKKRIIEKDAITIDNNDDSSSSSEIESKLGIMAISSDEVNFLVYRYLQESGFPHSAFSFGVESNSVHSSIDGVSIPSGALISVLQKGVQFVEAEACFGEDGTSFGDGELSLVEAVNPSTVSDLHTKALRQLEDKAKEQISFIDVTSGPDFPAAKVTTLEGHQSEVCVCSWNPSVDVLASGAGDATVRLWPFTNAEDIKEITPLVLAQEEKDNINVGHAPGKDVTALDWNNDGTLLATGLYNGHIKIWNNEGQDVVTLKEHKGIIFSVKWNDKGSYLLTAAIDQLCIVWDTTTWQVKQQFSLHQAPTLDIDWQNTNTFASCSPDKSIHVCKVGVEKSVKTFEGHLGEINAIRWDPSGTLLASCSDDGSAKVWSLKNDAPLHNYQNDAKHQVYTLEWSPSGPGSSNSTLPSCLATASLDGVVRIWENETGNCTLSLTGHREPVYSVSYSPDAKFIATGSSDRCVNIWSTQNGNLLYTYHGSGPIFQLQWSPRGDKLAACVSDTTVKLLDVRIL</sequence>